<proteinExistence type="predicted"/>
<dbReference type="Proteomes" id="UP000037460">
    <property type="component" value="Unassembled WGS sequence"/>
</dbReference>
<comment type="caution">
    <text evidence="2">The sequence shown here is derived from an EMBL/GenBank/DDBJ whole genome shotgun (WGS) entry which is preliminary data.</text>
</comment>
<sequence length="287" mass="31101">MEKASADEKTAKEKAAKVKKAVAPAPTAPTVPVSATPAAALSAYELQRLETMRQNALVLHALGVASASETLRACAKTPEKPPVDPVVRAARAAERHARMVEAQANRRSSSRLHKLPSPDAAHPKRYADESAELEIAEREAMHVRKKVRAATVGAGRGRGSRAKGVLMEVMSPDERAAVAAAYEEASGWLAEMEQYFSPQLSPANLRNVMKQATALATGEGVRHTVRDAFFRRGEPVRLDEDLVALRAAANQFLLPEDDPGHGWRLDHPIGKLCLFQAHLHLTKRKGA</sequence>
<dbReference type="OrthoDB" id="206433at2759"/>
<dbReference type="EMBL" id="JWZX01003375">
    <property type="protein sequence ID" value="KOO21287.1"/>
    <property type="molecule type" value="Genomic_DNA"/>
</dbReference>
<feature type="compositionally biased region" description="Low complexity" evidence="1">
    <location>
        <begin position="21"/>
        <end position="35"/>
    </location>
</feature>
<organism evidence="2 3">
    <name type="scientific">Chrysochromulina tobinii</name>
    <dbReference type="NCBI Taxonomy" id="1460289"/>
    <lineage>
        <taxon>Eukaryota</taxon>
        <taxon>Haptista</taxon>
        <taxon>Haptophyta</taxon>
        <taxon>Prymnesiophyceae</taxon>
        <taxon>Prymnesiales</taxon>
        <taxon>Chrysochromulinaceae</taxon>
        <taxon>Chrysochromulina</taxon>
    </lineage>
</organism>
<feature type="compositionally biased region" description="Basic and acidic residues" evidence="1">
    <location>
        <begin position="1"/>
        <end position="16"/>
    </location>
</feature>
<dbReference type="AlphaFoldDB" id="A0A0M0J4M0"/>
<feature type="region of interest" description="Disordered" evidence="1">
    <location>
        <begin position="1"/>
        <end position="35"/>
    </location>
</feature>
<reference evidence="3" key="1">
    <citation type="journal article" date="2015" name="PLoS Genet.">
        <title>Genome Sequence and Transcriptome Analyses of Chrysochromulina tobin: Metabolic Tools for Enhanced Algal Fitness in the Prominent Order Prymnesiales (Haptophyceae).</title>
        <authorList>
            <person name="Hovde B.T."/>
            <person name="Deodato C.R."/>
            <person name="Hunsperger H.M."/>
            <person name="Ryken S.A."/>
            <person name="Yost W."/>
            <person name="Jha R.K."/>
            <person name="Patterson J."/>
            <person name="Monnat R.J. Jr."/>
            <person name="Barlow S.B."/>
            <person name="Starkenburg S.R."/>
            <person name="Cattolico R.A."/>
        </authorList>
    </citation>
    <scope>NUCLEOTIDE SEQUENCE</scope>
    <source>
        <strain evidence="3">CCMP291</strain>
    </source>
</reference>
<evidence type="ECO:0000256" key="1">
    <source>
        <dbReference type="SAM" id="MobiDB-lite"/>
    </source>
</evidence>
<gene>
    <name evidence="2" type="ORF">Ctob_003405</name>
</gene>
<feature type="region of interest" description="Disordered" evidence="1">
    <location>
        <begin position="94"/>
        <end position="125"/>
    </location>
</feature>
<protein>
    <submittedName>
        <fullName evidence="2">Uncharacterized protein</fullName>
    </submittedName>
</protein>
<keyword evidence="3" id="KW-1185">Reference proteome</keyword>
<accession>A0A0M0J4M0</accession>
<name>A0A0M0J4M0_9EUKA</name>
<evidence type="ECO:0000313" key="2">
    <source>
        <dbReference type="EMBL" id="KOO21287.1"/>
    </source>
</evidence>
<evidence type="ECO:0000313" key="3">
    <source>
        <dbReference type="Proteomes" id="UP000037460"/>
    </source>
</evidence>